<evidence type="ECO:0000256" key="1">
    <source>
        <dbReference type="ARBA" id="ARBA00010333"/>
    </source>
</evidence>
<protein>
    <submittedName>
        <fullName evidence="5">Amino acid ABC transporter substrate-binding protein, PAAT family</fullName>
    </submittedName>
</protein>
<keyword evidence="2 3" id="KW-0732">Signal</keyword>
<dbReference type="AlphaFoldDB" id="A0A1G6GKI2"/>
<name>A0A1G6GKI2_9GAMM</name>
<dbReference type="InterPro" id="IPR001638">
    <property type="entry name" value="Solute-binding_3/MltF_N"/>
</dbReference>
<organism evidence="5 6">
    <name type="scientific">Acinetobacter boissieri</name>
    <dbReference type="NCBI Taxonomy" id="1219383"/>
    <lineage>
        <taxon>Bacteria</taxon>
        <taxon>Pseudomonadati</taxon>
        <taxon>Pseudomonadota</taxon>
        <taxon>Gammaproteobacteria</taxon>
        <taxon>Moraxellales</taxon>
        <taxon>Moraxellaceae</taxon>
        <taxon>Acinetobacter</taxon>
    </lineage>
</organism>
<reference evidence="6" key="1">
    <citation type="submission" date="2016-09" db="EMBL/GenBank/DDBJ databases">
        <authorList>
            <person name="Varghese N."/>
            <person name="Submissions S."/>
        </authorList>
    </citation>
    <scope>NUCLEOTIDE SEQUENCE [LARGE SCALE GENOMIC DNA]</scope>
    <source>
        <strain evidence="6">ANC 4422</strain>
    </source>
</reference>
<dbReference type="PANTHER" id="PTHR35936:SF19">
    <property type="entry name" value="AMINO-ACID-BINDING PROTEIN YXEM-RELATED"/>
    <property type="match status" value="1"/>
</dbReference>
<dbReference type="Gene3D" id="3.40.190.10">
    <property type="entry name" value="Periplasmic binding protein-like II"/>
    <property type="match status" value="2"/>
</dbReference>
<dbReference type="Proteomes" id="UP000242501">
    <property type="component" value="Unassembled WGS sequence"/>
</dbReference>
<feature type="domain" description="Solute-binding protein family 3/N-terminal" evidence="4">
    <location>
        <begin position="41"/>
        <end position="270"/>
    </location>
</feature>
<dbReference type="SMART" id="SM00062">
    <property type="entry name" value="PBPb"/>
    <property type="match status" value="1"/>
</dbReference>
<evidence type="ECO:0000313" key="5">
    <source>
        <dbReference type="EMBL" id="SDB82542.1"/>
    </source>
</evidence>
<evidence type="ECO:0000256" key="3">
    <source>
        <dbReference type="SAM" id="SignalP"/>
    </source>
</evidence>
<evidence type="ECO:0000313" key="6">
    <source>
        <dbReference type="Proteomes" id="UP000242501"/>
    </source>
</evidence>
<dbReference type="STRING" id="1219383.SAMN05421733_101340"/>
<dbReference type="Pfam" id="PF00497">
    <property type="entry name" value="SBP_bac_3"/>
    <property type="match status" value="1"/>
</dbReference>
<sequence length="287" mass="31455">MHVLTKRLSPLLAMLLVSGLTACGKTEVSAPKDTKSDVAQVIKVGSDMTFPPFEYMLDNKPAGFDIDLMSEIFKTSNATVDFVDTRFSNLIPGLEGNKFDAVISGMYITPERLMKVDMIPYFKSTESVVVLSDSAYKPKVRDDLCGKTIATQKGSLFPDQLNKISKESCIAKGKAAITVREFDTSPQAIQAVLAKAADAQYDDTSVAKTAVKKLNNRVEITSTEQFFPFIGGIVVRKGDTATYNRIQDGLEKMKASGEYDALIKKYDLIAPTADEIKTFMAQAQKKS</sequence>
<feature type="signal peptide" evidence="3">
    <location>
        <begin position="1"/>
        <end position="22"/>
    </location>
</feature>
<dbReference type="PROSITE" id="PS51257">
    <property type="entry name" value="PROKAR_LIPOPROTEIN"/>
    <property type="match status" value="1"/>
</dbReference>
<dbReference type="SUPFAM" id="SSF53850">
    <property type="entry name" value="Periplasmic binding protein-like II"/>
    <property type="match status" value="1"/>
</dbReference>
<dbReference type="PANTHER" id="PTHR35936">
    <property type="entry name" value="MEMBRANE-BOUND LYTIC MUREIN TRANSGLYCOSYLASE F"/>
    <property type="match status" value="1"/>
</dbReference>
<feature type="chain" id="PRO_5017244850" evidence="3">
    <location>
        <begin position="23"/>
        <end position="287"/>
    </location>
</feature>
<keyword evidence="6" id="KW-1185">Reference proteome</keyword>
<evidence type="ECO:0000259" key="4">
    <source>
        <dbReference type="SMART" id="SM00062"/>
    </source>
</evidence>
<dbReference type="EMBL" id="FMYL01000001">
    <property type="protein sequence ID" value="SDB82542.1"/>
    <property type="molecule type" value="Genomic_DNA"/>
</dbReference>
<dbReference type="CDD" id="cd01004">
    <property type="entry name" value="PBP2_MidA_like"/>
    <property type="match status" value="1"/>
</dbReference>
<evidence type="ECO:0000256" key="2">
    <source>
        <dbReference type="ARBA" id="ARBA00022729"/>
    </source>
</evidence>
<dbReference type="OrthoDB" id="8611212at2"/>
<dbReference type="RefSeq" id="WP_092746592.1">
    <property type="nucleotide sequence ID" value="NZ_FMYL01000001.1"/>
</dbReference>
<proteinExistence type="inferred from homology"/>
<comment type="similarity">
    <text evidence="1">Belongs to the bacterial solute-binding protein 3 family.</text>
</comment>
<gene>
    <name evidence="5" type="ORF">SAMN05421733_101340</name>
</gene>
<accession>A0A1G6GKI2</accession>